<feature type="transmembrane region" description="Helical" evidence="5">
    <location>
        <begin position="12"/>
        <end position="34"/>
    </location>
</feature>
<feature type="transmembrane region" description="Helical" evidence="5">
    <location>
        <begin position="71"/>
        <end position="95"/>
    </location>
</feature>
<evidence type="ECO:0000256" key="5">
    <source>
        <dbReference type="SAM" id="Phobius"/>
    </source>
</evidence>
<reference evidence="6" key="1">
    <citation type="submission" date="2005-08" db="EMBL/GenBank/DDBJ databases">
        <title>Complete sequence of Chlorobium chlorochromatii CaD3.</title>
        <authorList>
            <person name="Copeland A."/>
            <person name="Lucas S."/>
            <person name="Lapidus A."/>
            <person name="Barry K."/>
            <person name="Detter J.C."/>
            <person name="Glavina T."/>
            <person name="Hammon N."/>
            <person name="Israni S."/>
            <person name="Pitluck S."/>
            <person name="Bryant D."/>
            <person name="Schmutz J."/>
            <person name="Larimer F."/>
            <person name="Land M."/>
            <person name="Kyrpides N."/>
            <person name="Ivanova N."/>
            <person name="Richardson P."/>
        </authorList>
    </citation>
    <scope>NUCLEOTIDE SEQUENCE [LARGE SCALE GENOMIC DNA]</scope>
    <source>
        <strain evidence="6">CaD3</strain>
    </source>
</reference>
<evidence type="ECO:0000256" key="2">
    <source>
        <dbReference type="ARBA" id="ARBA00022692"/>
    </source>
</evidence>
<keyword evidence="3 5" id="KW-1133">Transmembrane helix</keyword>
<comment type="subcellular location">
    <subcellularLocation>
        <location evidence="1">Membrane</location>
        <topology evidence="1">Multi-pass membrane protein</topology>
    </subcellularLocation>
</comment>
<evidence type="ECO:0000256" key="3">
    <source>
        <dbReference type="ARBA" id="ARBA00022989"/>
    </source>
</evidence>
<accession>Q3ARH3</accession>
<feature type="transmembrane region" description="Helical" evidence="5">
    <location>
        <begin position="126"/>
        <end position="144"/>
    </location>
</feature>
<dbReference type="HOGENOM" id="CLU_1649104_0_0_10"/>
<name>Q3ARH3_CHLCH</name>
<dbReference type="Pfam" id="PF07681">
    <property type="entry name" value="DoxX"/>
    <property type="match status" value="1"/>
</dbReference>
<keyword evidence="2 5" id="KW-0812">Transmembrane</keyword>
<dbReference type="OrthoDB" id="594908at2"/>
<keyword evidence="4 5" id="KW-0472">Membrane</keyword>
<dbReference type="EMBL" id="CP000108">
    <property type="protein sequence ID" value="ABB28402.1"/>
    <property type="molecule type" value="Genomic_DNA"/>
</dbReference>
<sequence>MNEHSHHRPLTKIGILLMLIGRYLFAGFFIYGFWHKLTRGWLSSDITQRHFIKRLGELPIDSWQAAYLEYFAIPLAMPIAWIVTVGELLIGVSLVVGLMTRINAGFALFLLLNFAAGGYYNLSLPPFIIFAVVMMLLPTSHWLGMDKQLHNRFPHSIWFR</sequence>
<gene>
    <name evidence="6" type="ordered locus">Cag_1140</name>
</gene>
<organism evidence="6">
    <name type="scientific">Chlorobium chlorochromatii (strain CaD3)</name>
    <dbReference type="NCBI Taxonomy" id="340177"/>
    <lineage>
        <taxon>Bacteria</taxon>
        <taxon>Pseudomonadati</taxon>
        <taxon>Chlorobiota</taxon>
        <taxon>Chlorobiia</taxon>
        <taxon>Chlorobiales</taxon>
        <taxon>Chlorobiaceae</taxon>
        <taxon>Chlorobium/Pelodictyon group</taxon>
        <taxon>Chlorobium</taxon>
    </lineage>
</organism>
<evidence type="ECO:0008006" key="7">
    <source>
        <dbReference type="Google" id="ProtNLM"/>
    </source>
</evidence>
<evidence type="ECO:0000256" key="4">
    <source>
        <dbReference type="ARBA" id="ARBA00023136"/>
    </source>
</evidence>
<dbReference type="STRING" id="340177.Cag_1140"/>
<protein>
    <recommendedName>
        <fullName evidence="7">DoxX</fullName>
    </recommendedName>
</protein>
<dbReference type="eggNOG" id="ENOG5032JEH">
    <property type="taxonomic scope" value="Bacteria"/>
</dbReference>
<evidence type="ECO:0000256" key="1">
    <source>
        <dbReference type="ARBA" id="ARBA00004141"/>
    </source>
</evidence>
<dbReference type="KEGG" id="cch:Cag_1140"/>
<evidence type="ECO:0000313" key="6">
    <source>
        <dbReference type="EMBL" id="ABB28402.1"/>
    </source>
</evidence>
<dbReference type="InterPro" id="IPR032808">
    <property type="entry name" value="DoxX"/>
</dbReference>
<dbReference type="AlphaFoldDB" id="Q3ARH3"/>
<proteinExistence type="predicted"/>
<dbReference type="GO" id="GO:0016020">
    <property type="term" value="C:membrane"/>
    <property type="evidence" value="ECO:0007669"/>
    <property type="project" value="UniProtKB-SubCell"/>
</dbReference>